<dbReference type="EMBL" id="JAPQKO010000005">
    <property type="protein sequence ID" value="KAJ5161607.1"/>
    <property type="molecule type" value="Genomic_DNA"/>
</dbReference>
<dbReference type="OrthoDB" id="5378502at2759"/>
<feature type="compositionally biased region" description="Polar residues" evidence="1">
    <location>
        <begin position="94"/>
        <end position="104"/>
    </location>
</feature>
<evidence type="ECO:0000313" key="2">
    <source>
        <dbReference type="EMBL" id="KAJ5161607.1"/>
    </source>
</evidence>
<name>A0A9W9I1U7_9EURO</name>
<feature type="region of interest" description="Disordered" evidence="1">
    <location>
        <begin position="588"/>
        <end position="629"/>
    </location>
</feature>
<accession>A0A9W9I1U7</accession>
<feature type="region of interest" description="Disordered" evidence="1">
    <location>
        <begin position="323"/>
        <end position="351"/>
    </location>
</feature>
<keyword evidence="3" id="KW-1185">Reference proteome</keyword>
<sequence length="629" mass="70417">MTGSMKLRSSIKPPMRFGEVESESMTATLLQSMRQARENSSGNSQGLVELATEKVVRQRPPKRKPQSVPFNPNHPPAVFPSFTEPQPRIPETATRANASRQSPNPVEGKDSHFELAIVENAVSLGEMENYAASNTPANPIYVENMKTMARCGQKSQDPLCDWTDSDLDEPIAKISGPAWSDIHPALQIEIMDNLLKEDGWKKACSKLGLNADDRKKLMADIDTRNKQVQREDQRLEGMRRKQLHSLMRMDDSDIKRNHGPRRFVLRRISRSTIRRIVSSQSTDLLMCAASDVLAARQYLHRQSLDGNLAGDWGQGLAVLRQPEDDGLDPERFESRDNLSPSPKFPELGSLPVRKEVDTNAKRDFILGIGRRNAVNPVDLTRRSDETSPVRDWGAQFPLMQEEWNLIPQASESSQENEMRKCSSGMGGMSGMLSLEVGAHRVAQIRAWGESGARMHIPQPSSPLTEPVDTPSKVHFGPKTKAETHAEVPLALKHKRPKPVTRSLGGVWSMDVLNPAASQARFTSKINAAKFEVDEQKLRAEMEERSVASMYTRQSALDHAPGPFRKASFAHGIYTRREELPCHNNMLSSIQMTKDGPDTDEEPDWDTWINFPDTSSSEPDDDENKVSHPK</sequence>
<comment type="caution">
    <text evidence="2">The sequence shown here is derived from an EMBL/GenBank/DDBJ whole genome shotgun (WGS) entry which is preliminary data.</text>
</comment>
<evidence type="ECO:0000313" key="3">
    <source>
        <dbReference type="Proteomes" id="UP001146351"/>
    </source>
</evidence>
<evidence type="ECO:0000256" key="1">
    <source>
        <dbReference type="SAM" id="MobiDB-lite"/>
    </source>
</evidence>
<proteinExistence type="predicted"/>
<feature type="compositionally biased region" description="Polar residues" evidence="1">
    <location>
        <begin position="23"/>
        <end position="46"/>
    </location>
</feature>
<dbReference type="AlphaFoldDB" id="A0A9W9I1U7"/>
<organism evidence="2 3">
    <name type="scientific">Penicillium capsulatum</name>
    <dbReference type="NCBI Taxonomy" id="69766"/>
    <lineage>
        <taxon>Eukaryota</taxon>
        <taxon>Fungi</taxon>
        <taxon>Dikarya</taxon>
        <taxon>Ascomycota</taxon>
        <taxon>Pezizomycotina</taxon>
        <taxon>Eurotiomycetes</taxon>
        <taxon>Eurotiomycetidae</taxon>
        <taxon>Eurotiales</taxon>
        <taxon>Aspergillaceae</taxon>
        <taxon>Penicillium</taxon>
    </lineage>
</organism>
<dbReference type="Proteomes" id="UP001146351">
    <property type="component" value="Unassembled WGS sequence"/>
</dbReference>
<reference evidence="2" key="2">
    <citation type="journal article" date="2023" name="IMA Fungus">
        <title>Comparative genomic study of the Penicillium genus elucidates a diverse pangenome and 15 lateral gene transfer events.</title>
        <authorList>
            <person name="Petersen C."/>
            <person name="Sorensen T."/>
            <person name="Nielsen M.R."/>
            <person name="Sondergaard T.E."/>
            <person name="Sorensen J.L."/>
            <person name="Fitzpatrick D.A."/>
            <person name="Frisvad J.C."/>
            <person name="Nielsen K.L."/>
        </authorList>
    </citation>
    <scope>NUCLEOTIDE SEQUENCE</scope>
    <source>
        <strain evidence="2">IBT 21917</strain>
    </source>
</reference>
<gene>
    <name evidence="2" type="ORF">N7492_006999</name>
</gene>
<feature type="region of interest" description="Disordered" evidence="1">
    <location>
        <begin position="1"/>
        <end position="108"/>
    </location>
</feature>
<reference evidence="2" key="1">
    <citation type="submission" date="2022-11" db="EMBL/GenBank/DDBJ databases">
        <authorList>
            <person name="Petersen C."/>
        </authorList>
    </citation>
    <scope>NUCLEOTIDE SEQUENCE</scope>
    <source>
        <strain evidence="2">IBT 21917</strain>
    </source>
</reference>
<protein>
    <submittedName>
        <fullName evidence="2">Uncharacterized protein</fullName>
    </submittedName>
</protein>